<proteinExistence type="predicted"/>
<protein>
    <recommendedName>
        <fullName evidence="3">Enediyne biosynthesis protein</fullName>
    </recommendedName>
</protein>
<dbReference type="STRING" id="261654.GA0070611_2167"/>
<dbReference type="InterPro" id="IPR012964">
    <property type="entry name" value="DUF1702"/>
</dbReference>
<dbReference type="EMBL" id="LT594323">
    <property type="protein sequence ID" value="SBT43024.1"/>
    <property type="molecule type" value="Genomic_DNA"/>
</dbReference>
<name>A0A1A8ZGS4_9ACTN</name>
<dbReference type="Proteomes" id="UP000199385">
    <property type="component" value="Chromosome I"/>
</dbReference>
<dbReference type="PATRIC" id="fig|261654.4.peg.2207"/>
<reference evidence="2" key="1">
    <citation type="submission" date="2016-06" db="EMBL/GenBank/DDBJ databases">
        <authorList>
            <person name="Varghese N."/>
            <person name="Submissions Spin"/>
        </authorList>
    </citation>
    <scope>NUCLEOTIDE SEQUENCE [LARGE SCALE GENOMIC DNA]</scope>
    <source>
        <strain evidence="2">DSM 44815</strain>
    </source>
</reference>
<keyword evidence="2" id="KW-1185">Reference proteome</keyword>
<dbReference type="Pfam" id="PF08012">
    <property type="entry name" value="DUF1702"/>
    <property type="match status" value="1"/>
</dbReference>
<accession>A0A1A8ZGS4</accession>
<evidence type="ECO:0000313" key="2">
    <source>
        <dbReference type="Proteomes" id="UP000199385"/>
    </source>
</evidence>
<dbReference type="RefSeq" id="WP_091661838.1">
    <property type="nucleotide sequence ID" value="NZ_LT594323.1"/>
</dbReference>
<dbReference type="AlphaFoldDB" id="A0A1A8ZGS4"/>
<evidence type="ECO:0000313" key="1">
    <source>
        <dbReference type="EMBL" id="SBT43024.1"/>
    </source>
</evidence>
<evidence type="ECO:0008006" key="3">
    <source>
        <dbReference type="Google" id="ProtNLM"/>
    </source>
</evidence>
<sequence>MSAPWLALRRRLLTPSPKQTELRRRGFRVTDDTARIALESAGRSFVTGFGHAAGSASPPAAERLLETVDAPLRGFAYEGAAMAYALMAGLGLGDRTGEFLAGGGQRHLYMAHVGAGWALARLPRLRWRRVLPTDPLLRWLALDGYGFHQAYFRTDRYVRRQHRDPAPSWPSELRGYAGHAVDQGIGRALWFVGGADVAYVARTVHGFAPQRHGDLFSGVGLAATYAGGVADDELATLARLAGPHRAALAQGSAFAAKARLRAGLATAHTARATAALCAATPEQAATMTDDALRDLPPDADGLPAYAVWRRRIADEFTLLGRC</sequence>
<dbReference type="OrthoDB" id="2530105at2"/>
<gene>
    <name evidence="1" type="ORF">GA0070611_2167</name>
</gene>
<organism evidence="1 2">
    <name type="scientific">Micromonospora auratinigra</name>
    <dbReference type="NCBI Taxonomy" id="261654"/>
    <lineage>
        <taxon>Bacteria</taxon>
        <taxon>Bacillati</taxon>
        <taxon>Actinomycetota</taxon>
        <taxon>Actinomycetes</taxon>
        <taxon>Micromonosporales</taxon>
        <taxon>Micromonosporaceae</taxon>
        <taxon>Micromonospora</taxon>
    </lineage>
</organism>